<feature type="transmembrane region" description="Helical" evidence="7">
    <location>
        <begin position="6"/>
        <end position="23"/>
    </location>
</feature>
<protein>
    <recommendedName>
        <fullName evidence="9">Sodium:solute symporter family protein</fullName>
    </recommendedName>
</protein>
<dbReference type="AlphaFoldDB" id="A0A382I6Z7"/>
<dbReference type="PANTHER" id="PTHR48086">
    <property type="entry name" value="SODIUM/PROLINE SYMPORTER-RELATED"/>
    <property type="match status" value="1"/>
</dbReference>
<comment type="similarity">
    <text evidence="2">Belongs to the sodium:solute symporter (SSF) (TC 2.A.21) family.</text>
</comment>
<evidence type="ECO:0000256" key="6">
    <source>
        <dbReference type="ARBA" id="ARBA00023136"/>
    </source>
</evidence>
<dbReference type="GO" id="GO:0015233">
    <property type="term" value="F:pantothenate transmembrane transporter activity"/>
    <property type="evidence" value="ECO:0007669"/>
    <property type="project" value="TreeGrafter"/>
</dbReference>
<feature type="transmembrane region" description="Helical" evidence="7">
    <location>
        <begin position="122"/>
        <end position="141"/>
    </location>
</feature>
<keyword evidence="5 7" id="KW-1133">Transmembrane helix</keyword>
<dbReference type="InterPro" id="IPR038377">
    <property type="entry name" value="Na/Glc_symporter_sf"/>
</dbReference>
<dbReference type="PROSITE" id="PS50283">
    <property type="entry name" value="NA_SOLUT_SYMP_3"/>
    <property type="match status" value="1"/>
</dbReference>
<keyword evidence="3" id="KW-0813">Transport</keyword>
<dbReference type="Pfam" id="PF00474">
    <property type="entry name" value="SSF"/>
    <property type="match status" value="2"/>
</dbReference>
<evidence type="ECO:0000256" key="3">
    <source>
        <dbReference type="ARBA" id="ARBA00022448"/>
    </source>
</evidence>
<evidence type="ECO:0008006" key="9">
    <source>
        <dbReference type="Google" id="ProtNLM"/>
    </source>
</evidence>
<evidence type="ECO:0000313" key="8">
    <source>
        <dbReference type="EMBL" id="SVB95494.1"/>
    </source>
</evidence>
<keyword evidence="6 7" id="KW-0472">Membrane</keyword>
<name>A0A382I6Z7_9ZZZZ</name>
<evidence type="ECO:0000256" key="1">
    <source>
        <dbReference type="ARBA" id="ARBA00004141"/>
    </source>
</evidence>
<sequence>MGGPALTSFVIYIGGVLALAWLANRLLSGRNFLSEYFLGGRSLGVWAFALTFAATSASGGSFTGFPSKIYSHGWILALWIGSYMVVPICMMGLLGKRLNQVARISGAITVPDVFRDRFNSTAFGLLATALIVFFMSFNLVAQFKAGSLILKTLLDGVELFQSSALRLGISVTDWPLLGGVDPQYLLCLLVFGVVVVLYTTYGGFHAVVWTDVLQGVVMVIGVVVLLPLTLHQAGGLQRVTEEMAQMTPPRSGVVELTVAPDEQERVVAGGKWAWIEGEGGQRTLVRLAES</sequence>
<feature type="transmembrane region" description="Helical" evidence="7">
    <location>
        <begin position="208"/>
        <end position="230"/>
    </location>
</feature>
<dbReference type="Gene3D" id="1.20.1730.10">
    <property type="entry name" value="Sodium/glucose cotransporter"/>
    <property type="match status" value="1"/>
</dbReference>
<keyword evidence="4 7" id="KW-0812">Transmembrane</keyword>
<feature type="transmembrane region" description="Helical" evidence="7">
    <location>
        <begin position="183"/>
        <end position="201"/>
    </location>
</feature>
<evidence type="ECO:0000256" key="2">
    <source>
        <dbReference type="ARBA" id="ARBA00006434"/>
    </source>
</evidence>
<dbReference type="GO" id="GO:0005886">
    <property type="term" value="C:plasma membrane"/>
    <property type="evidence" value="ECO:0007669"/>
    <property type="project" value="TreeGrafter"/>
</dbReference>
<dbReference type="InterPro" id="IPR001734">
    <property type="entry name" value="Na/solute_symporter"/>
</dbReference>
<reference evidence="8" key="1">
    <citation type="submission" date="2018-05" db="EMBL/GenBank/DDBJ databases">
        <authorList>
            <person name="Lanie J.A."/>
            <person name="Ng W.-L."/>
            <person name="Kazmierczak K.M."/>
            <person name="Andrzejewski T.M."/>
            <person name="Davidsen T.M."/>
            <person name="Wayne K.J."/>
            <person name="Tettelin H."/>
            <person name="Glass J.I."/>
            <person name="Rusch D."/>
            <person name="Podicherti R."/>
            <person name="Tsui H.-C.T."/>
            <person name="Winkler M.E."/>
        </authorList>
    </citation>
    <scope>NUCLEOTIDE SEQUENCE</scope>
</reference>
<dbReference type="EMBL" id="UINC01065628">
    <property type="protein sequence ID" value="SVB95494.1"/>
    <property type="molecule type" value="Genomic_DNA"/>
</dbReference>
<dbReference type="InterPro" id="IPR050277">
    <property type="entry name" value="Sodium:Solute_Symporter"/>
</dbReference>
<organism evidence="8">
    <name type="scientific">marine metagenome</name>
    <dbReference type="NCBI Taxonomy" id="408172"/>
    <lineage>
        <taxon>unclassified sequences</taxon>
        <taxon>metagenomes</taxon>
        <taxon>ecological metagenomes</taxon>
    </lineage>
</organism>
<evidence type="ECO:0000256" key="4">
    <source>
        <dbReference type="ARBA" id="ARBA00022692"/>
    </source>
</evidence>
<comment type="subcellular location">
    <subcellularLocation>
        <location evidence="1">Membrane</location>
        <topology evidence="1">Multi-pass membrane protein</topology>
    </subcellularLocation>
</comment>
<proteinExistence type="inferred from homology"/>
<feature type="transmembrane region" description="Helical" evidence="7">
    <location>
        <begin position="74"/>
        <end position="94"/>
    </location>
</feature>
<feature type="non-terminal residue" evidence="8">
    <location>
        <position position="290"/>
    </location>
</feature>
<feature type="transmembrane region" description="Helical" evidence="7">
    <location>
        <begin position="43"/>
        <end position="62"/>
    </location>
</feature>
<gene>
    <name evidence="8" type="ORF">METZ01_LOCUS248348</name>
</gene>
<dbReference type="PANTHER" id="PTHR48086:SF4">
    <property type="entry name" value="SODIUM_PANTOTHENATE SYMPORTER"/>
    <property type="match status" value="1"/>
</dbReference>
<accession>A0A382I6Z7</accession>
<evidence type="ECO:0000256" key="5">
    <source>
        <dbReference type="ARBA" id="ARBA00022989"/>
    </source>
</evidence>
<evidence type="ECO:0000256" key="7">
    <source>
        <dbReference type="SAM" id="Phobius"/>
    </source>
</evidence>